<dbReference type="PANTHER" id="PTHR34219">
    <property type="entry name" value="IRON-REGULATED INNER MEMBRANE PROTEIN-RELATED"/>
    <property type="match status" value="1"/>
</dbReference>
<keyword evidence="1" id="KW-0812">Transmembrane</keyword>
<dbReference type="OrthoDB" id="111691at2"/>
<keyword evidence="3" id="KW-1185">Reference proteome</keyword>
<protein>
    <submittedName>
        <fullName evidence="2">PepSY domain-containing protein</fullName>
    </submittedName>
</protein>
<evidence type="ECO:0000256" key="1">
    <source>
        <dbReference type="SAM" id="Phobius"/>
    </source>
</evidence>
<gene>
    <name evidence="2" type="ORF">ESB13_16005</name>
</gene>
<dbReference type="EMBL" id="SDHZ01000002">
    <property type="protein sequence ID" value="RXK83591.1"/>
    <property type="molecule type" value="Genomic_DNA"/>
</dbReference>
<dbReference type="RefSeq" id="WP_129004643.1">
    <property type="nucleotide sequence ID" value="NZ_SDHZ01000002.1"/>
</dbReference>
<dbReference type="Pfam" id="PF03929">
    <property type="entry name" value="PepSY_TM"/>
    <property type="match status" value="1"/>
</dbReference>
<feature type="transmembrane region" description="Helical" evidence="1">
    <location>
        <begin position="12"/>
        <end position="34"/>
    </location>
</feature>
<proteinExistence type="predicted"/>
<name>A0A4Q1D779_9BACT</name>
<dbReference type="PROSITE" id="PS51257">
    <property type="entry name" value="PROKAR_LIPOPROTEIN"/>
    <property type="match status" value="1"/>
</dbReference>
<evidence type="ECO:0000313" key="3">
    <source>
        <dbReference type="Proteomes" id="UP000290545"/>
    </source>
</evidence>
<dbReference type="InterPro" id="IPR005625">
    <property type="entry name" value="PepSY-ass_TM"/>
</dbReference>
<keyword evidence="1" id="KW-1133">Transmembrane helix</keyword>
<organism evidence="2 3">
    <name type="scientific">Filimonas effusa</name>
    <dbReference type="NCBI Taxonomy" id="2508721"/>
    <lineage>
        <taxon>Bacteria</taxon>
        <taxon>Pseudomonadati</taxon>
        <taxon>Bacteroidota</taxon>
        <taxon>Chitinophagia</taxon>
        <taxon>Chitinophagales</taxon>
        <taxon>Chitinophagaceae</taxon>
        <taxon>Filimonas</taxon>
    </lineage>
</organism>
<evidence type="ECO:0000313" key="2">
    <source>
        <dbReference type="EMBL" id="RXK83591.1"/>
    </source>
</evidence>
<dbReference type="AlphaFoldDB" id="A0A4Q1D779"/>
<dbReference type="Proteomes" id="UP000290545">
    <property type="component" value="Unassembled WGS sequence"/>
</dbReference>
<keyword evidence="1" id="KW-0472">Membrane</keyword>
<feature type="transmembrane region" description="Helical" evidence="1">
    <location>
        <begin position="190"/>
        <end position="210"/>
    </location>
</feature>
<sequence>MTLKKLAGKIHLWLGLGSGLIVFMVAITGCLYAFQAEIQEATEPFRFVKPQQQPVLPPSQLGRIADSVMPGKHITALLYGKPGTAAQAMYWKYEAYYDLVFLDPYTGAVQQVKDMKHSFFPWILEGHEFLWLPEKIGRPIVATATLLFAALLISGLYLWWPRNKNGRRQRFSIKWNARWRRRNYDLHNVLGFYILTVGLILAITGLVFGFEWFAKGAYYGLTGGKEMVPYFDMGSDTTAISEHTIPPVDQVYLHMRKAFPQAENIQLYYPQNEASAIDANANPDASTYWKVDYTYWDQHTLNEIPSRHLWKRFREANAGDMLMRMAYDIHIGAIWGLWGKVLVFCTSLVVASLPVTGFLIWWGRRNKHKKKGTRKWSLRLRRKHIKEKVEKA</sequence>
<comment type="caution">
    <text evidence="2">The sequence shown here is derived from an EMBL/GenBank/DDBJ whole genome shotgun (WGS) entry which is preliminary data.</text>
</comment>
<feature type="transmembrane region" description="Helical" evidence="1">
    <location>
        <begin position="341"/>
        <end position="362"/>
    </location>
</feature>
<accession>A0A4Q1D779</accession>
<feature type="transmembrane region" description="Helical" evidence="1">
    <location>
        <begin position="140"/>
        <end position="160"/>
    </location>
</feature>
<reference evidence="2 3" key="1">
    <citation type="submission" date="2019-01" db="EMBL/GenBank/DDBJ databases">
        <title>Filimonas sp. strain TTM-71.</title>
        <authorList>
            <person name="Chen W.-M."/>
        </authorList>
    </citation>
    <scope>NUCLEOTIDE SEQUENCE [LARGE SCALE GENOMIC DNA]</scope>
    <source>
        <strain evidence="2 3">TTM-71</strain>
    </source>
</reference>